<evidence type="ECO:0000313" key="8">
    <source>
        <dbReference type="Proteomes" id="UP000612808"/>
    </source>
</evidence>
<dbReference type="InterPro" id="IPR039538">
    <property type="entry name" value="BetI_C"/>
</dbReference>
<dbReference type="RefSeq" id="WP_203654872.1">
    <property type="nucleotide sequence ID" value="NZ_BAAAZM010000002.1"/>
</dbReference>
<dbReference type="Pfam" id="PF13977">
    <property type="entry name" value="TetR_C_6"/>
    <property type="match status" value="1"/>
</dbReference>
<feature type="domain" description="HTH tetR-type" evidence="6">
    <location>
        <begin position="8"/>
        <end position="68"/>
    </location>
</feature>
<feature type="DNA-binding region" description="H-T-H motif" evidence="5">
    <location>
        <begin position="31"/>
        <end position="50"/>
    </location>
</feature>
<dbReference type="PROSITE" id="PS50977">
    <property type="entry name" value="HTH_TETR_2"/>
    <property type="match status" value="1"/>
</dbReference>
<dbReference type="SUPFAM" id="SSF46689">
    <property type="entry name" value="Homeodomain-like"/>
    <property type="match status" value="1"/>
</dbReference>
<dbReference type="EMBL" id="BOMB01000003">
    <property type="protein sequence ID" value="GID09866.1"/>
    <property type="molecule type" value="Genomic_DNA"/>
</dbReference>
<dbReference type="GO" id="GO:0000976">
    <property type="term" value="F:transcription cis-regulatory region binding"/>
    <property type="evidence" value="ECO:0007669"/>
    <property type="project" value="TreeGrafter"/>
</dbReference>
<organism evidence="7 8">
    <name type="scientific">Actinocatenispora rupis</name>
    <dbReference type="NCBI Taxonomy" id="519421"/>
    <lineage>
        <taxon>Bacteria</taxon>
        <taxon>Bacillati</taxon>
        <taxon>Actinomycetota</taxon>
        <taxon>Actinomycetes</taxon>
        <taxon>Micromonosporales</taxon>
        <taxon>Micromonosporaceae</taxon>
        <taxon>Actinocatenispora</taxon>
    </lineage>
</organism>
<reference evidence="7" key="1">
    <citation type="submission" date="2021-01" db="EMBL/GenBank/DDBJ databases">
        <title>Whole genome shotgun sequence of Actinocatenispora rupis NBRC 107355.</title>
        <authorList>
            <person name="Komaki H."/>
            <person name="Tamura T."/>
        </authorList>
    </citation>
    <scope>NUCLEOTIDE SEQUENCE</scope>
    <source>
        <strain evidence="7">NBRC 107355</strain>
    </source>
</reference>
<evidence type="ECO:0000256" key="3">
    <source>
        <dbReference type="ARBA" id="ARBA00023125"/>
    </source>
</evidence>
<dbReference type="AlphaFoldDB" id="A0A8J3ITZ0"/>
<dbReference type="PANTHER" id="PTHR30055">
    <property type="entry name" value="HTH-TYPE TRANSCRIPTIONAL REGULATOR RUTR"/>
    <property type="match status" value="1"/>
</dbReference>
<dbReference type="Pfam" id="PF00440">
    <property type="entry name" value="TetR_N"/>
    <property type="match status" value="1"/>
</dbReference>
<protein>
    <recommendedName>
        <fullName evidence="6">HTH tetR-type domain-containing protein</fullName>
    </recommendedName>
</protein>
<dbReference type="InterPro" id="IPR001647">
    <property type="entry name" value="HTH_TetR"/>
</dbReference>
<dbReference type="PANTHER" id="PTHR30055:SF228">
    <property type="entry name" value="TRANSCRIPTIONAL REGULATOR-RELATED"/>
    <property type="match status" value="1"/>
</dbReference>
<accession>A0A8J3ITZ0</accession>
<evidence type="ECO:0000256" key="5">
    <source>
        <dbReference type="PROSITE-ProRule" id="PRU00335"/>
    </source>
</evidence>
<dbReference type="Proteomes" id="UP000612808">
    <property type="component" value="Unassembled WGS sequence"/>
</dbReference>
<dbReference type="InterPro" id="IPR009057">
    <property type="entry name" value="Homeodomain-like_sf"/>
</dbReference>
<dbReference type="GO" id="GO:0003700">
    <property type="term" value="F:DNA-binding transcription factor activity"/>
    <property type="evidence" value="ECO:0007669"/>
    <property type="project" value="TreeGrafter"/>
</dbReference>
<evidence type="ECO:0000259" key="6">
    <source>
        <dbReference type="PROSITE" id="PS50977"/>
    </source>
</evidence>
<dbReference type="SUPFAM" id="SSF48498">
    <property type="entry name" value="Tetracyclin repressor-like, C-terminal domain"/>
    <property type="match status" value="1"/>
</dbReference>
<dbReference type="Gene3D" id="1.10.357.10">
    <property type="entry name" value="Tetracycline Repressor, domain 2"/>
    <property type="match status" value="1"/>
</dbReference>
<name>A0A8J3ITZ0_9ACTN</name>
<sequence>MPKRVDHDQRRREIAAALWRLARRGRLDGASLNEVAAEAGVSKGLVQHYFASRDDLVDFALAELRVRVDRRLRERAGPGPGGHRAALRSLLVALLPFDDDGADEVLAGHALFGRALRDEAVAERFRAGREQLLALIGRSVAAARAAGEIPAERQPRQEARIALSVVGGLAEAVLLGEATRTGALRTLDYHLGGLFTR</sequence>
<evidence type="ECO:0000313" key="7">
    <source>
        <dbReference type="EMBL" id="GID09866.1"/>
    </source>
</evidence>
<gene>
    <name evidence="7" type="ORF">Aru02nite_07550</name>
</gene>
<dbReference type="InterPro" id="IPR050109">
    <property type="entry name" value="HTH-type_TetR-like_transc_reg"/>
</dbReference>
<evidence type="ECO:0000256" key="4">
    <source>
        <dbReference type="ARBA" id="ARBA00023163"/>
    </source>
</evidence>
<evidence type="ECO:0000256" key="1">
    <source>
        <dbReference type="ARBA" id="ARBA00022491"/>
    </source>
</evidence>
<keyword evidence="8" id="KW-1185">Reference proteome</keyword>
<keyword evidence="1" id="KW-0678">Repressor</keyword>
<keyword evidence="3 5" id="KW-0238">DNA-binding</keyword>
<proteinExistence type="predicted"/>
<keyword evidence="4" id="KW-0804">Transcription</keyword>
<dbReference type="InterPro" id="IPR036271">
    <property type="entry name" value="Tet_transcr_reg_TetR-rel_C_sf"/>
</dbReference>
<evidence type="ECO:0000256" key="2">
    <source>
        <dbReference type="ARBA" id="ARBA00023015"/>
    </source>
</evidence>
<keyword evidence="2" id="KW-0805">Transcription regulation</keyword>
<comment type="caution">
    <text evidence="7">The sequence shown here is derived from an EMBL/GenBank/DDBJ whole genome shotgun (WGS) entry which is preliminary data.</text>
</comment>